<accession>A0AA92T0E7</accession>
<evidence type="ECO:0000313" key="2">
    <source>
        <dbReference type="Proteomes" id="UP000261187"/>
    </source>
</evidence>
<name>A0AA92T0E7_9BACT</name>
<gene>
    <name evidence="1" type="ORF">DXC61_04175</name>
</gene>
<comment type="caution">
    <text evidence="1">The sequence shown here is derived from an EMBL/GenBank/DDBJ whole genome shotgun (WGS) entry which is preliminary data.</text>
</comment>
<organism evidence="1 2">
    <name type="scientific">Segatella copri</name>
    <dbReference type="NCBI Taxonomy" id="165179"/>
    <lineage>
        <taxon>Bacteria</taxon>
        <taxon>Pseudomonadati</taxon>
        <taxon>Bacteroidota</taxon>
        <taxon>Bacteroidia</taxon>
        <taxon>Bacteroidales</taxon>
        <taxon>Prevotellaceae</taxon>
        <taxon>Segatella</taxon>
    </lineage>
</organism>
<dbReference type="AlphaFoldDB" id="A0AA92T0E7"/>
<proteinExistence type="predicted"/>
<sequence length="62" mass="7095">MKNEELKFRMWFKYGLKAQKLLAQGIALGIMAISKAPCKGKSFVYCQVFESFCPYRATGLRP</sequence>
<reference evidence="1 2" key="1">
    <citation type="submission" date="2018-08" db="EMBL/GenBank/DDBJ databases">
        <title>A genome reference for cultivated species of the human gut microbiota.</title>
        <authorList>
            <person name="Zou Y."/>
            <person name="Xue W."/>
            <person name="Luo G."/>
        </authorList>
    </citation>
    <scope>NUCLEOTIDE SEQUENCE [LARGE SCALE GENOMIC DNA]</scope>
    <source>
        <strain evidence="1 2">TF06-40</strain>
    </source>
</reference>
<dbReference type="Proteomes" id="UP000261187">
    <property type="component" value="Unassembled WGS sequence"/>
</dbReference>
<protein>
    <submittedName>
        <fullName evidence="1">Uncharacterized protein</fullName>
    </submittedName>
</protein>
<evidence type="ECO:0000313" key="1">
    <source>
        <dbReference type="EMBL" id="RGL62455.1"/>
    </source>
</evidence>
<dbReference type="EMBL" id="QSSA01000007">
    <property type="protein sequence ID" value="RGL62455.1"/>
    <property type="molecule type" value="Genomic_DNA"/>
</dbReference>